<evidence type="ECO:0000313" key="1">
    <source>
        <dbReference type="EMBL" id="CAM9518652.1"/>
    </source>
</evidence>
<sequence length="121" mass="12776">MQVSEGSGDDGGVEDEDPAVLTIVLFHRDPPIPTALQPDICLEPPYMDPCKAKIIRHFYNAKSSWGVRSSVTPSFPQKPSCKALCLSAALLVLLGTVMVGILVGEISNQAQGVSAHLSSTG</sequence>
<protein>
    <submittedName>
        <fullName evidence="1">Uncharacterized protein</fullName>
    </submittedName>
</protein>
<organism evidence="1 2">
    <name type="scientific">Rangifer tarandus platyrhynchus</name>
    <name type="common">Svalbard reindeer</name>
    <dbReference type="NCBI Taxonomy" id="3082113"/>
    <lineage>
        <taxon>Eukaryota</taxon>
        <taxon>Metazoa</taxon>
        <taxon>Chordata</taxon>
        <taxon>Craniata</taxon>
        <taxon>Vertebrata</taxon>
        <taxon>Euteleostomi</taxon>
        <taxon>Mammalia</taxon>
        <taxon>Eutheria</taxon>
        <taxon>Laurasiatheria</taxon>
        <taxon>Artiodactyla</taxon>
        <taxon>Ruminantia</taxon>
        <taxon>Pecora</taxon>
        <taxon>Cervidae</taxon>
        <taxon>Odocoileinae</taxon>
        <taxon>Rangifer</taxon>
    </lineage>
</organism>
<gene>
    <name evidence="1" type="ORF">MRATA1EN22A_LOCUS3664</name>
</gene>
<name>A0AC59YAS5_RANTA</name>
<proteinExistence type="predicted"/>
<evidence type="ECO:0000313" key="2">
    <source>
        <dbReference type="Proteomes" id="UP001162501"/>
    </source>
</evidence>
<reference evidence="1" key="2">
    <citation type="submission" date="2025-03" db="EMBL/GenBank/DDBJ databases">
        <authorList>
            <consortium name="ELIXIR-Norway"/>
            <consortium name="Elixir Norway"/>
        </authorList>
    </citation>
    <scope>NUCLEOTIDE SEQUENCE</scope>
</reference>
<accession>A0AC59YAS5</accession>
<reference evidence="1" key="1">
    <citation type="submission" date="2023-05" db="EMBL/GenBank/DDBJ databases">
        <authorList>
            <consortium name="ELIXIR-Norway"/>
        </authorList>
    </citation>
    <scope>NUCLEOTIDE SEQUENCE</scope>
</reference>
<dbReference type="EMBL" id="OX596095">
    <property type="protein sequence ID" value="CAM9518652.1"/>
    <property type="molecule type" value="Genomic_DNA"/>
</dbReference>
<dbReference type="Proteomes" id="UP001162501">
    <property type="component" value="Chromosome 11"/>
</dbReference>